<proteinExistence type="predicted"/>
<evidence type="ECO:0008006" key="4">
    <source>
        <dbReference type="Google" id="ProtNLM"/>
    </source>
</evidence>
<dbReference type="PROSITE" id="PS51257">
    <property type="entry name" value="PROKAR_LIPOPROTEIN"/>
    <property type="match status" value="1"/>
</dbReference>
<evidence type="ECO:0000313" key="2">
    <source>
        <dbReference type="EMBL" id="MFD2533700.1"/>
    </source>
</evidence>
<keyword evidence="1" id="KW-0732">Signal</keyword>
<feature type="signal peptide" evidence="1">
    <location>
        <begin position="1"/>
        <end position="23"/>
    </location>
</feature>
<dbReference type="EMBL" id="JBHULK010000001">
    <property type="protein sequence ID" value="MFD2533700.1"/>
    <property type="molecule type" value="Genomic_DNA"/>
</dbReference>
<dbReference type="RefSeq" id="WP_388012809.1">
    <property type="nucleotide sequence ID" value="NZ_JBHUDT010000001.1"/>
</dbReference>
<accession>A0ABW5JME3</accession>
<comment type="caution">
    <text evidence="2">The sequence shown here is derived from an EMBL/GenBank/DDBJ whole genome shotgun (WGS) entry which is preliminary data.</text>
</comment>
<evidence type="ECO:0000256" key="1">
    <source>
        <dbReference type="SAM" id="SignalP"/>
    </source>
</evidence>
<sequence>MKTLKKTFIAFMAVTLVSCTSLYDHFTYTETIKTKLDAISLIDKSDTPYSGSEVQITALKNQMEKMVIYEKGKAKNQLTTKMWELISSDKHLMGSYLKLWEEKGALNPAFKEEAKPQIEEAFNLMIYYEEKKDKQSQNALTQFINQFNL</sequence>
<reference evidence="3" key="1">
    <citation type="journal article" date="2019" name="Int. J. Syst. Evol. Microbiol.">
        <title>The Global Catalogue of Microorganisms (GCM) 10K type strain sequencing project: providing services to taxonomists for standard genome sequencing and annotation.</title>
        <authorList>
            <consortium name="The Broad Institute Genomics Platform"/>
            <consortium name="The Broad Institute Genome Sequencing Center for Infectious Disease"/>
            <person name="Wu L."/>
            <person name="Ma J."/>
        </authorList>
    </citation>
    <scope>NUCLEOTIDE SEQUENCE [LARGE SCALE GENOMIC DNA]</scope>
    <source>
        <strain evidence="3">KCTC 42903</strain>
    </source>
</reference>
<protein>
    <recommendedName>
        <fullName evidence="4">Lipoprotein</fullName>
    </recommendedName>
</protein>
<gene>
    <name evidence="2" type="ORF">ACFSQS_01180</name>
</gene>
<feature type="chain" id="PRO_5045340262" description="Lipoprotein" evidence="1">
    <location>
        <begin position="24"/>
        <end position="149"/>
    </location>
</feature>
<organism evidence="2 3">
    <name type="scientific">Gelatiniphilus marinus</name>
    <dbReference type="NCBI Taxonomy" id="1759464"/>
    <lineage>
        <taxon>Bacteria</taxon>
        <taxon>Pseudomonadati</taxon>
        <taxon>Bacteroidota</taxon>
        <taxon>Flavobacteriia</taxon>
        <taxon>Flavobacteriales</taxon>
        <taxon>Flavobacteriaceae</taxon>
        <taxon>Gelatiniphilus</taxon>
    </lineage>
</organism>
<keyword evidence="3" id="KW-1185">Reference proteome</keyword>
<evidence type="ECO:0000313" key="3">
    <source>
        <dbReference type="Proteomes" id="UP001597441"/>
    </source>
</evidence>
<name>A0ABW5JME3_9FLAO</name>
<dbReference type="Proteomes" id="UP001597441">
    <property type="component" value="Unassembled WGS sequence"/>
</dbReference>